<dbReference type="Pfam" id="PF00653">
    <property type="entry name" value="BIR"/>
    <property type="match status" value="1"/>
</dbReference>
<dbReference type="OrthoDB" id="6113021at2759"/>
<keyword evidence="1" id="KW-1133">Transmembrane helix</keyword>
<dbReference type="InterPro" id="IPR001370">
    <property type="entry name" value="BIR_rpt"/>
</dbReference>
<dbReference type="PANTHER" id="PTHR10044">
    <property type="entry name" value="INHIBITOR OF APOPTOSIS"/>
    <property type="match status" value="1"/>
</dbReference>
<evidence type="ECO:0000313" key="2">
    <source>
        <dbReference type="EMBL" id="KAF0752373.1"/>
    </source>
</evidence>
<gene>
    <name evidence="2" type="ORF">FWK35_00013754</name>
</gene>
<dbReference type="Proteomes" id="UP000478052">
    <property type="component" value="Unassembled WGS sequence"/>
</dbReference>
<dbReference type="CDD" id="cd00022">
    <property type="entry name" value="BIR"/>
    <property type="match status" value="1"/>
</dbReference>
<proteinExistence type="predicted"/>
<evidence type="ECO:0000256" key="1">
    <source>
        <dbReference type="SAM" id="Phobius"/>
    </source>
</evidence>
<dbReference type="PROSITE" id="PS50143">
    <property type="entry name" value="BIR_REPEAT_2"/>
    <property type="match status" value="1"/>
</dbReference>
<sequence>MYDGGKYPSMSVNYYFFAMSSQCLRTAQSAVTLESSYESGVFFYMLTAVTVHKYFKRSITNIYLLKCNVDCRAPVWTVQENSVPEYPEYSTFLSRLKTFDSHPLHSYQDKYSLAERGFTYSGMGDLVQCFYCGLLLSEWEKNDEVWQQHAMHNPECVYCAQFIENCLTRYPVCGESKKVENHWYMAMLEDIRGDQELYRSQGLKMVRNYIKKTNRGTVSEDIYKNAAAEMLSKESSLRNAAEKYEINFMNLQRYIKKQSNLPAFMARDHPKFYMSILICLDIFIEILLGAIVLIIIVLNNYLLCTISECTGCRPVIATPLRARVLIAHTKNLPPGKLLFGGALAPTHPPPLPKSATNANLVSLLQISRRR</sequence>
<reference evidence="2 3" key="1">
    <citation type="submission" date="2019-08" db="EMBL/GenBank/DDBJ databases">
        <title>Whole genome of Aphis craccivora.</title>
        <authorList>
            <person name="Voronova N.V."/>
            <person name="Shulinski R.S."/>
            <person name="Bandarenka Y.V."/>
            <person name="Zhorov D.G."/>
            <person name="Warner D."/>
        </authorList>
    </citation>
    <scope>NUCLEOTIDE SEQUENCE [LARGE SCALE GENOMIC DNA]</scope>
    <source>
        <strain evidence="2">180601</strain>
        <tissue evidence="2">Whole Body</tissue>
    </source>
</reference>
<dbReference type="InterPro" id="IPR050784">
    <property type="entry name" value="IAP"/>
</dbReference>
<name>A0A6G0YAQ4_APHCR</name>
<dbReference type="Gene3D" id="1.10.1170.10">
    <property type="entry name" value="Inhibitor Of Apoptosis Protein (2mihbC-IAP-1), Chain A"/>
    <property type="match status" value="1"/>
</dbReference>
<protein>
    <submittedName>
        <fullName evidence="2">Death-associated inhibitor of apoptosis 1-like</fullName>
    </submittedName>
</protein>
<keyword evidence="3" id="KW-1185">Reference proteome</keyword>
<organism evidence="2 3">
    <name type="scientific">Aphis craccivora</name>
    <name type="common">Cowpea aphid</name>
    <dbReference type="NCBI Taxonomy" id="307492"/>
    <lineage>
        <taxon>Eukaryota</taxon>
        <taxon>Metazoa</taxon>
        <taxon>Ecdysozoa</taxon>
        <taxon>Arthropoda</taxon>
        <taxon>Hexapoda</taxon>
        <taxon>Insecta</taxon>
        <taxon>Pterygota</taxon>
        <taxon>Neoptera</taxon>
        <taxon>Paraneoptera</taxon>
        <taxon>Hemiptera</taxon>
        <taxon>Sternorrhyncha</taxon>
        <taxon>Aphidomorpha</taxon>
        <taxon>Aphidoidea</taxon>
        <taxon>Aphididae</taxon>
        <taxon>Aphidini</taxon>
        <taxon>Aphis</taxon>
        <taxon>Aphis</taxon>
    </lineage>
</organism>
<dbReference type="GO" id="GO:0005634">
    <property type="term" value="C:nucleus"/>
    <property type="evidence" value="ECO:0007669"/>
    <property type="project" value="TreeGrafter"/>
</dbReference>
<feature type="transmembrane region" description="Helical" evidence="1">
    <location>
        <begin position="272"/>
        <end position="298"/>
    </location>
</feature>
<comment type="caution">
    <text evidence="2">The sequence shown here is derived from an EMBL/GenBank/DDBJ whole genome shotgun (WGS) entry which is preliminary data.</text>
</comment>
<dbReference type="GO" id="GO:0005737">
    <property type="term" value="C:cytoplasm"/>
    <property type="evidence" value="ECO:0007669"/>
    <property type="project" value="TreeGrafter"/>
</dbReference>
<dbReference type="AlphaFoldDB" id="A0A6G0YAQ4"/>
<keyword evidence="1" id="KW-0472">Membrane</keyword>
<dbReference type="SUPFAM" id="SSF57924">
    <property type="entry name" value="Inhibitor of apoptosis (IAP) repeat"/>
    <property type="match status" value="1"/>
</dbReference>
<keyword evidence="1" id="KW-0812">Transmembrane</keyword>
<accession>A0A6G0YAQ4</accession>
<evidence type="ECO:0000313" key="3">
    <source>
        <dbReference type="Proteomes" id="UP000478052"/>
    </source>
</evidence>
<dbReference type="EMBL" id="VUJU01005077">
    <property type="protein sequence ID" value="KAF0752373.1"/>
    <property type="molecule type" value="Genomic_DNA"/>
</dbReference>
<dbReference type="PANTHER" id="PTHR10044:SF139">
    <property type="entry name" value="DEATH-ASSOCIATED INHIBITOR OF APOPTOSIS 2"/>
    <property type="match status" value="1"/>
</dbReference>
<dbReference type="GO" id="GO:0051726">
    <property type="term" value="P:regulation of cell cycle"/>
    <property type="evidence" value="ECO:0007669"/>
    <property type="project" value="TreeGrafter"/>
</dbReference>
<dbReference type="SMART" id="SM00238">
    <property type="entry name" value="BIR"/>
    <property type="match status" value="1"/>
</dbReference>